<accession>A0ABT9Y5X7</accession>
<sequence length="79" mass="9655">MLNRIQRQRLEWICTICPFKPLFYLIKIIPEYETAEHLPEFIIPFYMHSAGIAIKMLTWYLNVIGFYIFYYIIPEDDVF</sequence>
<reference evidence="2 3" key="1">
    <citation type="submission" date="2023-07" db="EMBL/GenBank/DDBJ databases">
        <title>Genomic Encyclopedia of Type Strains, Phase IV (KMG-IV): sequencing the most valuable type-strain genomes for metagenomic binning, comparative biology and taxonomic classification.</title>
        <authorList>
            <person name="Goeker M."/>
        </authorList>
    </citation>
    <scope>NUCLEOTIDE SEQUENCE [LARGE SCALE GENOMIC DNA]</scope>
    <source>
        <strain evidence="2 3">DSM 16980</strain>
    </source>
</reference>
<dbReference type="Proteomes" id="UP001239167">
    <property type="component" value="Unassembled WGS sequence"/>
</dbReference>
<dbReference type="EMBL" id="JAUSUE010000005">
    <property type="protein sequence ID" value="MDQ0203237.1"/>
    <property type="molecule type" value="Genomic_DNA"/>
</dbReference>
<name>A0ABT9Y5X7_9FIRM</name>
<keyword evidence="1" id="KW-1133">Transmembrane helix</keyword>
<keyword evidence="1" id="KW-0812">Transmembrane</keyword>
<comment type="caution">
    <text evidence="2">The sequence shown here is derived from an EMBL/GenBank/DDBJ whole genome shotgun (WGS) entry which is preliminary data.</text>
</comment>
<evidence type="ECO:0000313" key="2">
    <source>
        <dbReference type="EMBL" id="MDQ0203237.1"/>
    </source>
</evidence>
<protein>
    <submittedName>
        <fullName evidence="2">Uncharacterized protein</fullName>
    </submittedName>
</protein>
<evidence type="ECO:0000256" key="1">
    <source>
        <dbReference type="SAM" id="Phobius"/>
    </source>
</evidence>
<feature type="transmembrane region" description="Helical" evidence="1">
    <location>
        <begin position="52"/>
        <end position="73"/>
    </location>
</feature>
<proteinExistence type="predicted"/>
<keyword evidence="1" id="KW-0472">Membrane</keyword>
<gene>
    <name evidence="2" type="ORF">J2S01_000953</name>
</gene>
<keyword evidence="3" id="KW-1185">Reference proteome</keyword>
<evidence type="ECO:0000313" key="3">
    <source>
        <dbReference type="Proteomes" id="UP001239167"/>
    </source>
</evidence>
<organism evidence="2 3">
    <name type="scientific">Pectinatus haikarae</name>
    <dbReference type="NCBI Taxonomy" id="349096"/>
    <lineage>
        <taxon>Bacteria</taxon>
        <taxon>Bacillati</taxon>
        <taxon>Bacillota</taxon>
        <taxon>Negativicutes</taxon>
        <taxon>Selenomonadales</taxon>
        <taxon>Selenomonadaceae</taxon>
        <taxon>Pectinatus</taxon>
    </lineage>
</organism>